<evidence type="ECO:0000313" key="7">
    <source>
        <dbReference type="Proteomes" id="UP001597492"/>
    </source>
</evidence>
<dbReference type="Pfam" id="PF14257">
    <property type="entry name" value="DUF4349"/>
    <property type="match status" value="1"/>
</dbReference>
<keyword evidence="3" id="KW-0472">Membrane</keyword>
<dbReference type="Proteomes" id="UP001597492">
    <property type="component" value="Unassembled WGS sequence"/>
</dbReference>
<keyword evidence="3" id="KW-1133">Transmembrane helix</keyword>
<organism evidence="6 7">
    <name type="scientific">Gulosibacter faecalis</name>
    <dbReference type="NCBI Taxonomy" id="272240"/>
    <lineage>
        <taxon>Bacteria</taxon>
        <taxon>Bacillati</taxon>
        <taxon>Actinomycetota</taxon>
        <taxon>Actinomycetes</taxon>
        <taxon>Micrococcales</taxon>
        <taxon>Microbacteriaceae</taxon>
        <taxon>Gulosibacter</taxon>
    </lineage>
</organism>
<dbReference type="RefSeq" id="WP_019619116.1">
    <property type="nucleotide sequence ID" value="NZ_JBHUNE010000007.1"/>
</dbReference>
<keyword evidence="7" id="KW-1185">Reference proteome</keyword>
<sequence>MTTTRLPARFIATLTCALALIGLVAGCAGGSGGSATSVDYEPHEQSGDSGGSGAAPDSEAAPEHQAEDGGEVSERAIITTTDVYVTVDDVGGAVDAMEQLVDEYDGYLESRNESLTGDRPDAWMQARVPADTHDAFVADLDGFGEVTSVESSSEDVTLTKVDLESRISALEASITSLESMLEAATTVSEMLEIEQELSSRQGELQSLESQLEVLEEDVAMSTVTVNFSTEYVAPDDEPKGFFAGLAEGWNNLIESLGRFVQGLGYAIPGLVLLAVILVAAWFLGLRKLWRRIRRPGNRDNGPAGWTPQPGPGNDGPHQAGPHQAGPHQAAPRPATERPHEAEPGAEARDEAPSPQQRLADGLPPLPPTQ</sequence>
<reference evidence="7" key="1">
    <citation type="journal article" date="2019" name="Int. J. Syst. Evol. Microbiol.">
        <title>The Global Catalogue of Microorganisms (GCM) 10K type strain sequencing project: providing services to taxonomists for standard genome sequencing and annotation.</title>
        <authorList>
            <consortium name="The Broad Institute Genomics Platform"/>
            <consortium name="The Broad Institute Genome Sequencing Center for Infectious Disease"/>
            <person name="Wu L."/>
            <person name="Ma J."/>
        </authorList>
    </citation>
    <scope>NUCLEOTIDE SEQUENCE [LARGE SCALE GENOMIC DNA]</scope>
    <source>
        <strain evidence="7">TISTR 1514</strain>
    </source>
</reference>
<dbReference type="PROSITE" id="PS51257">
    <property type="entry name" value="PROKAR_LIPOPROTEIN"/>
    <property type="match status" value="1"/>
</dbReference>
<gene>
    <name evidence="6" type="ORF">ACFSW7_10240</name>
</gene>
<proteinExistence type="predicted"/>
<dbReference type="EMBL" id="JBHUNE010000007">
    <property type="protein sequence ID" value="MFD2758753.1"/>
    <property type="molecule type" value="Genomic_DNA"/>
</dbReference>
<accession>A0ABW5UYG2</accession>
<feature type="coiled-coil region" evidence="1">
    <location>
        <begin position="160"/>
        <end position="224"/>
    </location>
</feature>
<keyword evidence="4" id="KW-0732">Signal</keyword>
<evidence type="ECO:0000256" key="2">
    <source>
        <dbReference type="SAM" id="MobiDB-lite"/>
    </source>
</evidence>
<feature type="transmembrane region" description="Helical" evidence="3">
    <location>
        <begin position="263"/>
        <end position="285"/>
    </location>
</feature>
<keyword evidence="3" id="KW-0812">Transmembrane</keyword>
<comment type="caution">
    <text evidence="6">The sequence shown here is derived from an EMBL/GenBank/DDBJ whole genome shotgun (WGS) entry which is preliminary data.</text>
</comment>
<feature type="region of interest" description="Disordered" evidence="2">
    <location>
        <begin position="294"/>
        <end position="369"/>
    </location>
</feature>
<evidence type="ECO:0000256" key="1">
    <source>
        <dbReference type="SAM" id="Coils"/>
    </source>
</evidence>
<feature type="chain" id="PRO_5046323190" evidence="4">
    <location>
        <begin position="28"/>
        <end position="369"/>
    </location>
</feature>
<feature type="compositionally biased region" description="Basic and acidic residues" evidence="2">
    <location>
        <begin position="334"/>
        <end position="351"/>
    </location>
</feature>
<evidence type="ECO:0000256" key="3">
    <source>
        <dbReference type="SAM" id="Phobius"/>
    </source>
</evidence>
<feature type="region of interest" description="Disordered" evidence="2">
    <location>
        <begin position="32"/>
        <end position="75"/>
    </location>
</feature>
<feature type="domain" description="DUF4349" evidence="5">
    <location>
        <begin position="75"/>
        <end position="281"/>
    </location>
</feature>
<dbReference type="InterPro" id="IPR025645">
    <property type="entry name" value="DUF4349"/>
</dbReference>
<evidence type="ECO:0000259" key="5">
    <source>
        <dbReference type="Pfam" id="PF14257"/>
    </source>
</evidence>
<evidence type="ECO:0000313" key="6">
    <source>
        <dbReference type="EMBL" id="MFD2758753.1"/>
    </source>
</evidence>
<feature type="signal peptide" evidence="4">
    <location>
        <begin position="1"/>
        <end position="27"/>
    </location>
</feature>
<name>A0ABW5UYG2_9MICO</name>
<evidence type="ECO:0000256" key="4">
    <source>
        <dbReference type="SAM" id="SignalP"/>
    </source>
</evidence>
<protein>
    <submittedName>
        <fullName evidence="6">DUF4349 domain-containing protein</fullName>
    </submittedName>
</protein>
<keyword evidence="1" id="KW-0175">Coiled coil</keyword>